<dbReference type="OrthoDB" id="3255249at2759"/>
<name>A0A0C3Q4C4_9AGAM</name>
<dbReference type="HOGENOM" id="CLU_349566_0_0_1"/>
<feature type="region of interest" description="Disordered" evidence="1">
    <location>
        <begin position="60"/>
        <end position="96"/>
    </location>
</feature>
<dbReference type="AlphaFoldDB" id="A0A0C3Q4C4"/>
<feature type="region of interest" description="Disordered" evidence="1">
    <location>
        <begin position="212"/>
        <end position="248"/>
    </location>
</feature>
<sequence>MFLCWAGIAAPPVDLHMRIASQNKRHINHYHHHLLLLLPTLHPRSLKPLYIKHIRIDNANQKESRGDPRTHTHSDTQSHWKNPVPAGGPRHIEPQETDNQWVCFSKTDYDLIDKDIVGLKLKGWSWRKVGTDERDTEELGRFQAAFLEEGKSTEDLLELCQDEDDTAANNEDAELKTVLSPRPEFDSTALAHSPLMVAGSISNTQDFYNINGTDLDQLEDSGPPPRTRRKIDSDQAPTTDTRTPRNLASSELPPEIYVMIFELSLAPLRLNPLKYNTQVEKMRQVCKHWRDVIDQAKRFWLRITSRCPIKINKEAIRKSGRDRVHGLPFSIEFVTGPCDSEVTSAKRLREFSEFMKVVKPYRSRWRSLDIALPEDGWYRLEPYITLHAGHLKTLTVSLTAGYEQQGGLGKNPNHREIRLLGGDGAKLELEHLGLHRLPVHCDPTKLPNLLTLQLSGGIRISTQQLKSFLTNASHLKTLELTDVDSSSGPFDSNWEDPITLSSLRRLTLREMENPINMLSLFLTLHTPNCRHLLLALALDQEAFPNDFNVSMDNLEIRLGTIAQIATESESEVISSIRLGEEGEGHEWGREGVDFQGQPVGVRAMLRFANENDIDPESEDITTIFFHFVQRVLDRSGQTLDTKVDVSNSLRGVGPMLQSNTLEGLNLVELTANILDGYLGCIADFLTRSGSDCKYSSLRTLHLISTQSTQAEEKLRGKSQSLQTFIEHLLISGYAATNEQSVTIILRGRFVMSDVLWEALKDKGQFKEISVDYSRARVWAEDGRVLYLKQGSAVGILEAPSCIDRPW</sequence>
<dbReference type="Proteomes" id="UP000054248">
    <property type="component" value="Unassembled WGS sequence"/>
</dbReference>
<feature type="compositionally biased region" description="Basic and acidic residues" evidence="1">
    <location>
        <begin position="60"/>
        <end position="78"/>
    </location>
</feature>
<dbReference type="EMBL" id="KN823076">
    <property type="protein sequence ID" value="KIO23770.1"/>
    <property type="molecule type" value="Genomic_DNA"/>
</dbReference>
<accession>A0A0C3Q4C4</accession>
<reference evidence="3" key="2">
    <citation type="submission" date="2015-01" db="EMBL/GenBank/DDBJ databases">
        <title>Evolutionary Origins and Diversification of the Mycorrhizal Mutualists.</title>
        <authorList>
            <consortium name="DOE Joint Genome Institute"/>
            <consortium name="Mycorrhizal Genomics Consortium"/>
            <person name="Kohler A."/>
            <person name="Kuo A."/>
            <person name="Nagy L.G."/>
            <person name="Floudas D."/>
            <person name="Copeland A."/>
            <person name="Barry K.W."/>
            <person name="Cichocki N."/>
            <person name="Veneault-Fourrey C."/>
            <person name="LaButti K."/>
            <person name="Lindquist E.A."/>
            <person name="Lipzen A."/>
            <person name="Lundell T."/>
            <person name="Morin E."/>
            <person name="Murat C."/>
            <person name="Riley R."/>
            <person name="Ohm R."/>
            <person name="Sun H."/>
            <person name="Tunlid A."/>
            <person name="Henrissat B."/>
            <person name="Grigoriev I.V."/>
            <person name="Hibbett D.S."/>
            <person name="Martin F."/>
        </authorList>
    </citation>
    <scope>NUCLEOTIDE SEQUENCE [LARGE SCALE GENOMIC DNA]</scope>
    <source>
        <strain evidence="3">MUT 4182</strain>
    </source>
</reference>
<feature type="compositionally biased region" description="Polar residues" evidence="1">
    <location>
        <begin position="235"/>
        <end position="248"/>
    </location>
</feature>
<protein>
    <submittedName>
        <fullName evidence="2">Uncharacterized protein</fullName>
    </submittedName>
</protein>
<evidence type="ECO:0000313" key="3">
    <source>
        <dbReference type="Proteomes" id="UP000054248"/>
    </source>
</evidence>
<keyword evidence="3" id="KW-1185">Reference proteome</keyword>
<organism evidence="2 3">
    <name type="scientific">Tulasnella calospora MUT 4182</name>
    <dbReference type="NCBI Taxonomy" id="1051891"/>
    <lineage>
        <taxon>Eukaryota</taxon>
        <taxon>Fungi</taxon>
        <taxon>Dikarya</taxon>
        <taxon>Basidiomycota</taxon>
        <taxon>Agaricomycotina</taxon>
        <taxon>Agaricomycetes</taxon>
        <taxon>Cantharellales</taxon>
        <taxon>Tulasnellaceae</taxon>
        <taxon>Tulasnella</taxon>
    </lineage>
</organism>
<reference evidence="2 3" key="1">
    <citation type="submission" date="2014-04" db="EMBL/GenBank/DDBJ databases">
        <authorList>
            <consortium name="DOE Joint Genome Institute"/>
            <person name="Kuo A."/>
            <person name="Girlanda M."/>
            <person name="Perotto S."/>
            <person name="Kohler A."/>
            <person name="Nagy L.G."/>
            <person name="Floudas D."/>
            <person name="Copeland A."/>
            <person name="Barry K.W."/>
            <person name="Cichocki N."/>
            <person name="Veneault-Fourrey C."/>
            <person name="LaButti K."/>
            <person name="Lindquist E.A."/>
            <person name="Lipzen A."/>
            <person name="Lundell T."/>
            <person name="Morin E."/>
            <person name="Murat C."/>
            <person name="Sun H."/>
            <person name="Tunlid A."/>
            <person name="Henrissat B."/>
            <person name="Grigoriev I.V."/>
            <person name="Hibbett D.S."/>
            <person name="Martin F."/>
            <person name="Nordberg H.P."/>
            <person name="Cantor M.N."/>
            <person name="Hua S.X."/>
        </authorList>
    </citation>
    <scope>NUCLEOTIDE SEQUENCE [LARGE SCALE GENOMIC DNA]</scope>
    <source>
        <strain evidence="2 3">MUT 4182</strain>
    </source>
</reference>
<evidence type="ECO:0000313" key="2">
    <source>
        <dbReference type="EMBL" id="KIO23770.1"/>
    </source>
</evidence>
<evidence type="ECO:0000256" key="1">
    <source>
        <dbReference type="SAM" id="MobiDB-lite"/>
    </source>
</evidence>
<proteinExistence type="predicted"/>
<gene>
    <name evidence="2" type="ORF">M407DRAFT_9259</name>
</gene>